<gene>
    <name evidence="4" type="ORF">DJ013_19830</name>
</gene>
<evidence type="ECO:0000259" key="3">
    <source>
        <dbReference type="Pfam" id="PF20434"/>
    </source>
</evidence>
<organism evidence="4 5">
    <name type="scientific">Arcticibacterium luteifluviistationis</name>
    <dbReference type="NCBI Taxonomy" id="1784714"/>
    <lineage>
        <taxon>Bacteria</taxon>
        <taxon>Pseudomonadati</taxon>
        <taxon>Bacteroidota</taxon>
        <taxon>Cytophagia</taxon>
        <taxon>Cytophagales</taxon>
        <taxon>Leadbetterellaceae</taxon>
        <taxon>Arcticibacterium</taxon>
    </lineage>
</organism>
<keyword evidence="2" id="KW-0378">Hydrolase</keyword>
<evidence type="ECO:0000313" key="5">
    <source>
        <dbReference type="Proteomes" id="UP000249873"/>
    </source>
</evidence>
<comment type="similarity">
    <text evidence="1">Belongs to the 'GDXG' lipolytic enzyme family.</text>
</comment>
<dbReference type="InterPro" id="IPR002168">
    <property type="entry name" value="Lipase_GDXG_HIS_AS"/>
</dbReference>
<dbReference type="Gene3D" id="3.40.50.1820">
    <property type="entry name" value="alpha/beta hydrolase"/>
    <property type="match status" value="1"/>
</dbReference>
<dbReference type="OrthoDB" id="9803990at2"/>
<keyword evidence="5" id="KW-1185">Reference proteome</keyword>
<feature type="domain" description="BD-FAE-like" evidence="3">
    <location>
        <begin position="46"/>
        <end position="188"/>
    </location>
</feature>
<proteinExistence type="inferred from homology"/>
<dbReference type="RefSeq" id="WP_111373667.1">
    <property type="nucleotide sequence ID" value="NZ_CP029480.1"/>
</dbReference>
<dbReference type="PANTHER" id="PTHR48081">
    <property type="entry name" value="AB HYDROLASE SUPERFAMILY PROTEIN C4A8.06C"/>
    <property type="match status" value="1"/>
</dbReference>
<accession>A0A2Z4GFY2</accession>
<dbReference type="EMBL" id="CP029480">
    <property type="protein sequence ID" value="AWW00300.1"/>
    <property type="molecule type" value="Genomic_DNA"/>
</dbReference>
<dbReference type="SUPFAM" id="SSF53474">
    <property type="entry name" value="alpha/beta-Hydrolases"/>
    <property type="match status" value="1"/>
</dbReference>
<dbReference type="KEGG" id="als:DJ013_19830"/>
<evidence type="ECO:0000313" key="4">
    <source>
        <dbReference type="EMBL" id="AWW00300.1"/>
    </source>
</evidence>
<reference evidence="4 5" key="1">
    <citation type="submission" date="2018-05" db="EMBL/GenBank/DDBJ databases">
        <title>Complete genome sequence of Arcticibacterium luteifluviistationis SM1504T, a cytophagaceae bacterium isolated from Arctic surface seawater.</title>
        <authorList>
            <person name="Li Y."/>
            <person name="Qin Q.-L."/>
        </authorList>
    </citation>
    <scope>NUCLEOTIDE SEQUENCE [LARGE SCALE GENOMIC DNA]</scope>
    <source>
        <strain evidence="4 5">SM1504</strain>
    </source>
</reference>
<evidence type="ECO:0000256" key="1">
    <source>
        <dbReference type="ARBA" id="ARBA00010515"/>
    </source>
</evidence>
<dbReference type="Proteomes" id="UP000249873">
    <property type="component" value="Chromosome"/>
</dbReference>
<dbReference type="Pfam" id="PF20434">
    <property type="entry name" value="BD-FAE"/>
    <property type="match status" value="1"/>
</dbReference>
<dbReference type="PROSITE" id="PS01173">
    <property type="entry name" value="LIPASE_GDXG_HIS"/>
    <property type="match status" value="1"/>
</dbReference>
<dbReference type="InterPro" id="IPR029058">
    <property type="entry name" value="AB_hydrolase_fold"/>
</dbReference>
<dbReference type="GO" id="GO:0016787">
    <property type="term" value="F:hydrolase activity"/>
    <property type="evidence" value="ECO:0007669"/>
    <property type="project" value="UniProtKB-KW"/>
</dbReference>
<evidence type="ECO:0000256" key="2">
    <source>
        <dbReference type="ARBA" id="ARBA00022801"/>
    </source>
</evidence>
<name>A0A2Z4GFY2_9BACT</name>
<dbReference type="InterPro" id="IPR050300">
    <property type="entry name" value="GDXG_lipolytic_enzyme"/>
</dbReference>
<dbReference type="AlphaFoldDB" id="A0A2Z4GFY2"/>
<protein>
    <submittedName>
        <fullName evidence="4">Esterase</fullName>
    </submittedName>
</protein>
<dbReference type="InterPro" id="IPR049492">
    <property type="entry name" value="BD-FAE-like_dom"/>
</dbReference>
<sequence>MNIISKRLISLKSLFFLSFFFLAFSSKSQNFKTLTYLENDTASLQLDLFLPQDKSVKDVPLMIFVHGGGFAVGNRTAGHSFGKYLAKNNVAYATISYTLSRKGIGFGCDTPQEDKIMAMRLAASELWEATAFLLGKADEIGFDKNKVFISGSSAGGEAVLHAAYLDRAKMSLHGNSLPSDFKYKGMISGAGAIIDLNLITKETAMPTLFFHGNKDNVVPFVTASHHYCGPERVGWMMLFGSEPIYNHLKSLDVSAQLQAFVGGKHEFAGWYFYRKQDVLLNFMNKVVAGEQFFISEEVVESAK</sequence>